<evidence type="ECO:0000313" key="2">
    <source>
        <dbReference type="EMBL" id="AST91470.1"/>
    </source>
</evidence>
<feature type="transmembrane region" description="Helical" evidence="1">
    <location>
        <begin position="6"/>
        <end position="26"/>
    </location>
</feature>
<dbReference type="Pfam" id="PF10027">
    <property type="entry name" value="DUF2269"/>
    <property type="match status" value="1"/>
</dbReference>
<dbReference type="InterPro" id="IPR018729">
    <property type="entry name" value="DUF2269_transmembrane"/>
</dbReference>
<feature type="transmembrane region" description="Helical" evidence="1">
    <location>
        <begin position="73"/>
        <end position="100"/>
    </location>
</feature>
<accession>A0A223KPN9</accession>
<evidence type="ECO:0008006" key="4">
    <source>
        <dbReference type="Google" id="ProtNLM"/>
    </source>
</evidence>
<gene>
    <name evidence="2" type="ORF">BC6307_09345</name>
</gene>
<protein>
    <recommendedName>
        <fullName evidence="4">DUF2269 domain-containing protein</fullName>
    </recommendedName>
</protein>
<name>A0A223KPN9_9BACI</name>
<evidence type="ECO:0000313" key="3">
    <source>
        <dbReference type="Proteomes" id="UP000215224"/>
    </source>
</evidence>
<sequence length="151" mass="17387">MVWLVLFHVLTSIVGFGPTFFSFILLRKSQTISDLRHNLILHHKLHYFPKIGGTLAVISGILLVLLGDYGTILQVWLFGSIILFMAIQVLYIGFILPALFELQEWVLHPNNRASTQLPLEQLMLLRKACNYYYVVIILTLLIFTFMILKPN</sequence>
<proteinExistence type="predicted"/>
<dbReference type="AlphaFoldDB" id="A0A223KPN9"/>
<dbReference type="Proteomes" id="UP000215224">
    <property type="component" value="Chromosome"/>
</dbReference>
<dbReference type="RefSeq" id="WP_066412634.1">
    <property type="nucleotide sequence ID" value="NZ_CP018866.1"/>
</dbReference>
<evidence type="ECO:0000256" key="1">
    <source>
        <dbReference type="SAM" id="Phobius"/>
    </source>
</evidence>
<dbReference type="EMBL" id="CP018866">
    <property type="protein sequence ID" value="AST91470.1"/>
    <property type="molecule type" value="Genomic_DNA"/>
</dbReference>
<organism evidence="2 3">
    <name type="scientific">Sutcliffiella cohnii</name>
    <dbReference type="NCBI Taxonomy" id="33932"/>
    <lineage>
        <taxon>Bacteria</taxon>
        <taxon>Bacillati</taxon>
        <taxon>Bacillota</taxon>
        <taxon>Bacilli</taxon>
        <taxon>Bacillales</taxon>
        <taxon>Bacillaceae</taxon>
        <taxon>Sutcliffiella</taxon>
    </lineage>
</organism>
<keyword evidence="3" id="KW-1185">Reference proteome</keyword>
<keyword evidence="1" id="KW-0812">Transmembrane</keyword>
<feature type="transmembrane region" description="Helical" evidence="1">
    <location>
        <begin position="47"/>
        <end position="67"/>
    </location>
</feature>
<keyword evidence="1" id="KW-0472">Membrane</keyword>
<keyword evidence="1" id="KW-1133">Transmembrane helix</keyword>
<feature type="transmembrane region" description="Helical" evidence="1">
    <location>
        <begin position="131"/>
        <end position="148"/>
    </location>
</feature>
<dbReference type="KEGG" id="bcoh:BC6307_09345"/>
<reference evidence="2 3" key="1">
    <citation type="submission" date="2016-12" db="EMBL/GenBank/DDBJ databases">
        <title>The whole genome sequencing and assembly of Bacillus cohnii DSM 6307T strain.</title>
        <authorList>
            <person name="Lee Y.-J."/>
            <person name="Yi H."/>
            <person name="Bahn Y.-S."/>
            <person name="Kim J.F."/>
            <person name="Lee D.-W."/>
        </authorList>
    </citation>
    <scope>NUCLEOTIDE SEQUENCE [LARGE SCALE GENOMIC DNA]</scope>
    <source>
        <strain evidence="2 3">DSM 6307</strain>
    </source>
</reference>